<comment type="caution">
    <text evidence="2">The sequence shown here is derived from an EMBL/GenBank/DDBJ whole genome shotgun (WGS) entry which is preliminary data.</text>
</comment>
<dbReference type="AlphaFoldDB" id="A0A371R524"/>
<accession>A0A371R524</accession>
<sequence>MDFKIEIRPSKNIWLKGEGELGDKTVVMGAPRSGKTTFLKLLYSLLTPFENEFIEIAKDTARHILEEDGQIKLRVGRYELSCSYSAEDGELGCVRDGESWPRHVYLLYEGFELTLKSGLAPPLFQNMVARMDKFTEGQRTLPEFRYTIFRRDGRWYEKFEKMRDIPLSNASNAVALVGYLERLSQLKDGWILIDGLLDGLYPEDALYIAARLLESKATVVVTTHSPWVKDLFLCGGATMEIAGIKVPQPEVAAYEIRKGEENEGVFEKIRFSSYGDIYDKLYVKC</sequence>
<evidence type="ECO:0000313" key="1">
    <source>
        <dbReference type="EMBL" id="RFA93081.1"/>
    </source>
</evidence>
<proteinExistence type="predicted"/>
<dbReference type="InterPro" id="IPR027417">
    <property type="entry name" value="P-loop_NTPase"/>
</dbReference>
<name>A0A371R524_9CREN</name>
<dbReference type="EMBL" id="NMUF01000009">
    <property type="protein sequence ID" value="RFA99175.1"/>
    <property type="molecule type" value="Genomic_DNA"/>
</dbReference>
<dbReference type="RefSeq" id="WP_116422071.1">
    <property type="nucleotide sequence ID" value="NZ_NMUE01000069.1"/>
</dbReference>
<dbReference type="EMBL" id="NMUE01000069">
    <property type="protein sequence ID" value="RFA93081.1"/>
    <property type="molecule type" value="Genomic_DNA"/>
</dbReference>
<protein>
    <recommendedName>
        <fullName evidence="5">ATPase AAA-type core domain-containing protein</fullName>
    </recommendedName>
</protein>
<evidence type="ECO:0000313" key="4">
    <source>
        <dbReference type="Proteomes" id="UP000257123"/>
    </source>
</evidence>
<dbReference type="Proteomes" id="UP000257123">
    <property type="component" value="Unassembled WGS sequence"/>
</dbReference>
<dbReference type="Proteomes" id="UP000256877">
    <property type="component" value="Unassembled WGS sequence"/>
</dbReference>
<dbReference type="SUPFAM" id="SSF52540">
    <property type="entry name" value="P-loop containing nucleoside triphosphate hydrolases"/>
    <property type="match status" value="1"/>
</dbReference>
<evidence type="ECO:0000313" key="2">
    <source>
        <dbReference type="EMBL" id="RFA99175.1"/>
    </source>
</evidence>
<reference evidence="3 4" key="1">
    <citation type="submission" date="2017-07" db="EMBL/GenBank/DDBJ databases">
        <title>Draft genome sequence of aerobic hyperthermophilic archaea, Pyrobaculum aerophilum YKB31 and YKB32.</title>
        <authorList>
            <person name="Mochizuki T."/>
            <person name="Berliner A.J."/>
            <person name="Yoshida-Takashima Y."/>
            <person name="Takaki Y."/>
            <person name="Nunoura T."/>
            <person name="Takai K."/>
        </authorList>
    </citation>
    <scope>NUCLEOTIDE SEQUENCE [LARGE SCALE GENOMIC DNA]</scope>
    <source>
        <strain evidence="1 4">YKB31</strain>
        <strain evidence="2 3">YKB32</strain>
    </source>
</reference>
<evidence type="ECO:0008006" key="5">
    <source>
        <dbReference type="Google" id="ProtNLM"/>
    </source>
</evidence>
<organism evidence="2 3">
    <name type="scientific">Pyrobaculum aerophilum</name>
    <dbReference type="NCBI Taxonomy" id="13773"/>
    <lineage>
        <taxon>Archaea</taxon>
        <taxon>Thermoproteota</taxon>
        <taxon>Thermoprotei</taxon>
        <taxon>Thermoproteales</taxon>
        <taxon>Thermoproteaceae</taxon>
        <taxon>Pyrobaculum</taxon>
    </lineage>
</organism>
<dbReference type="OrthoDB" id="24956at2157"/>
<evidence type="ECO:0000313" key="3">
    <source>
        <dbReference type="Proteomes" id="UP000256877"/>
    </source>
</evidence>
<gene>
    <name evidence="1" type="ORF">CGL51_13455</name>
    <name evidence="2" type="ORF">CGL52_04880</name>
</gene>